<feature type="non-terminal residue" evidence="2">
    <location>
        <position position="65"/>
    </location>
</feature>
<proteinExistence type="predicted"/>
<evidence type="ECO:0000256" key="1">
    <source>
        <dbReference type="SAM" id="MobiDB-lite"/>
    </source>
</evidence>
<comment type="caution">
    <text evidence="2">The sequence shown here is derived from an EMBL/GenBank/DDBJ whole genome shotgun (WGS) entry which is preliminary data.</text>
</comment>
<protein>
    <submittedName>
        <fullName evidence="2">Uncharacterized protein</fullName>
    </submittedName>
</protein>
<dbReference type="Proteomes" id="UP001236795">
    <property type="component" value="Unassembled WGS sequence"/>
</dbReference>
<dbReference type="EMBL" id="JAUSWC010000017">
    <property type="protein sequence ID" value="MDQ0489866.1"/>
    <property type="molecule type" value="Genomic_DNA"/>
</dbReference>
<reference evidence="2 3" key="1">
    <citation type="submission" date="2023-07" db="EMBL/GenBank/DDBJ databases">
        <title>Genomic Encyclopedia of Type Strains, Phase IV (KMG-IV): sequencing the most valuable type-strain genomes for metagenomic binning, comparative biology and taxonomic classification.</title>
        <authorList>
            <person name="Goeker M."/>
        </authorList>
    </citation>
    <scope>NUCLEOTIDE SEQUENCE [LARGE SCALE GENOMIC DNA]</scope>
    <source>
        <strain evidence="2 3">DSM 40573</strain>
    </source>
</reference>
<evidence type="ECO:0000313" key="3">
    <source>
        <dbReference type="Proteomes" id="UP001236795"/>
    </source>
</evidence>
<name>A0ABU0KN69_9ACTN</name>
<feature type="region of interest" description="Disordered" evidence="1">
    <location>
        <begin position="1"/>
        <end position="65"/>
    </location>
</feature>
<organism evidence="2 3">
    <name type="scientific">Streptomyces thermodiastaticus</name>
    <dbReference type="NCBI Taxonomy" id="44061"/>
    <lineage>
        <taxon>Bacteria</taxon>
        <taxon>Bacillati</taxon>
        <taxon>Actinomycetota</taxon>
        <taxon>Actinomycetes</taxon>
        <taxon>Kitasatosporales</taxon>
        <taxon>Streptomycetaceae</taxon>
        <taxon>Streptomyces</taxon>
    </lineage>
</organism>
<keyword evidence="3" id="KW-1185">Reference proteome</keyword>
<sequence>MDDTGSSTGLDPARVRRIGPAAYSRSRGGPAGGGPPAAPRAGERVIFNNNWGGTQGAPPQGAGEA</sequence>
<accession>A0ABU0KN69</accession>
<feature type="compositionally biased region" description="Low complexity" evidence="1">
    <location>
        <begin position="56"/>
        <end position="65"/>
    </location>
</feature>
<gene>
    <name evidence="2" type="ORF">QO019_004743</name>
</gene>
<evidence type="ECO:0000313" key="2">
    <source>
        <dbReference type="EMBL" id="MDQ0489866.1"/>
    </source>
</evidence>